<dbReference type="AlphaFoldDB" id="A0AAW0FN60"/>
<dbReference type="InterPro" id="IPR037221">
    <property type="entry name" value="H-type_lectin_dom_sf"/>
</dbReference>
<feature type="domain" description="H-type lectin" evidence="1">
    <location>
        <begin position="219"/>
        <end position="280"/>
    </location>
</feature>
<name>A0AAW0FN60_9APHY</name>
<dbReference type="InterPro" id="IPR019019">
    <property type="entry name" value="H-type_lectin_domain"/>
</dbReference>
<evidence type="ECO:0000313" key="3">
    <source>
        <dbReference type="Proteomes" id="UP001385951"/>
    </source>
</evidence>
<evidence type="ECO:0000313" key="2">
    <source>
        <dbReference type="EMBL" id="KAK7682146.1"/>
    </source>
</evidence>
<evidence type="ECO:0000259" key="1">
    <source>
        <dbReference type="Pfam" id="PF09458"/>
    </source>
</evidence>
<feature type="domain" description="H-type lectin" evidence="1">
    <location>
        <begin position="106"/>
        <end position="175"/>
    </location>
</feature>
<dbReference type="GO" id="GO:0007155">
    <property type="term" value="P:cell adhesion"/>
    <property type="evidence" value="ECO:0007669"/>
    <property type="project" value="InterPro"/>
</dbReference>
<dbReference type="GO" id="GO:0030246">
    <property type="term" value="F:carbohydrate binding"/>
    <property type="evidence" value="ECO:0007669"/>
    <property type="project" value="InterPro"/>
</dbReference>
<dbReference type="Proteomes" id="UP001385951">
    <property type="component" value="Unassembled WGS sequence"/>
</dbReference>
<protein>
    <recommendedName>
        <fullName evidence="1">H-type lectin domain-containing protein</fullName>
    </recommendedName>
</protein>
<sequence>MSIPFSPYAGTGPSNVPRSILLGVSWLNAQNQPRLNVNCSVSQPNGQTPVIDLDASIEEEIGSFGCTWLALPTSDSDFRFGQITIDTNHPAIQPSSQPYLPRNTSIPISFTTPYSTGNIPKVAVWIHGIDSESESGHDFRVSASNVDHKGFRIDCLVGLQTQCCVCQIGVTWLAYPTTRSDIYSGSFDTTEAVGTREIEDKTPNSGSGQTIASYMGSTEFDIQFTKIPKVFMGFSQLHIGEGDARVWLKNGVVTPEMLPWQVDTWGKTMLVNAQGTYIAVDST</sequence>
<dbReference type="SUPFAM" id="SSF141086">
    <property type="entry name" value="Agglutinin HPA-like"/>
    <property type="match status" value="2"/>
</dbReference>
<gene>
    <name evidence="2" type="ORF">QCA50_014733</name>
</gene>
<keyword evidence="3" id="KW-1185">Reference proteome</keyword>
<accession>A0AAW0FN60</accession>
<organism evidence="2 3">
    <name type="scientific">Cerrena zonata</name>
    <dbReference type="NCBI Taxonomy" id="2478898"/>
    <lineage>
        <taxon>Eukaryota</taxon>
        <taxon>Fungi</taxon>
        <taxon>Dikarya</taxon>
        <taxon>Basidiomycota</taxon>
        <taxon>Agaricomycotina</taxon>
        <taxon>Agaricomycetes</taxon>
        <taxon>Polyporales</taxon>
        <taxon>Cerrenaceae</taxon>
        <taxon>Cerrena</taxon>
    </lineage>
</organism>
<comment type="caution">
    <text evidence="2">The sequence shown here is derived from an EMBL/GenBank/DDBJ whole genome shotgun (WGS) entry which is preliminary data.</text>
</comment>
<dbReference type="EMBL" id="JASBNA010000037">
    <property type="protein sequence ID" value="KAK7682146.1"/>
    <property type="molecule type" value="Genomic_DNA"/>
</dbReference>
<proteinExistence type="predicted"/>
<reference evidence="2 3" key="1">
    <citation type="submission" date="2022-09" db="EMBL/GenBank/DDBJ databases">
        <authorList>
            <person name="Palmer J.M."/>
        </authorList>
    </citation>
    <scope>NUCLEOTIDE SEQUENCE [LARGE SCALE GENOMIC DNA]</scope>
    <source>
        <strain evidence="2 3">DSM 7382</strain>
    </source>
</reference>
<dbReference type="Gene3D" id="2.60.40.2080">
    <property type="match status" value="2"/>
</dbReference>
<dbReference type="Pfam" id="PF09458">
    <property type="entry name" value="H_lectin"/>
    <property type="match status" value="2"/>
</dbReference>